<keyword evidence="1" id="KW-1133">Transmembrane helix</keyword>
<evidence type="ECO:0000256" key="1">
    <source>
        <dbReference type="SAM" id="Phobius"/>
    </source>
</evidence>
<organism evidence="2 3">
    <name type="scientific">Daphnia magna</name>
    <dbReference type="NCBI Taxonomy" id="35525"/>
    <lineage>
        <taxon>Eukaryota</taxon>
        <taxon>Metazoa</taxon>
        <taxon>Ecdysozoa</taxon>
        <taxon>Arthropoda</taxon>
        <taxon>Crustacea</taxon>
        <taxon>Branchiopoda</taxon>
        <taxon>Diplostraca</taxon>
        <taxon>Cladocera</taxon>
        <taxon>Anomopoda</taxon>
        <taxon>Daphniidae</taxon>
        <taxon>Daphnia</taxon>
    </lineage>
</organism>
<gene>
    <name evidence="2" type="ORF">APZ42_022171</name>
</gene>
<evidence type="ECO:0000313" key="3">
    <source>
        <dbReference type="Proteomes" id="UP000076858"/>
    </source>
</evidence>
<feature type="transmembrane region" description="Helical" evidence="1">
    <location>
        <begin position="71"/>
        <end position="86"/>
    </location>
</feature>
<protein>
    <submittedName>
        <fullName evidence="2">Uncharacterized protein</fullName>
    </submittedName>
</protein>
<sequence length="88" mass="10606">MRGVTADWTIQPKKNSCGHFFRYFWSNGLCDSLWTDITQSEECQPFVACLYIYHDDLFAPHWTRKPGKRRKYFFCLFSAIFLKYIICF</sequence>
<keyword evidence="3" id="KW-1185">Reference proteome</keyword>
<comment type="caution">
    <text evidence="2">The sequence shown here is derived from an EMBL/GenBank/DDBJ whole genome shotgun (WGS) entry which is preliminary data.</text>
</comment>
<dbReference type="EMBL" id="LRGB01001348">
    <property type="protein sequence ID" value="KZS12897.1"/>
    <property type="molecule type" value="Genomic_DNA"/>
</dbReference>
<accession>A0A164W2Q7</accession>
<name>A0A164W2Q7_9CRUS</name>
<keyword evidence="1" id="KW-0812">Transmembrane</keyword>
<reference evidence="2 3" key="1">
    <citation type="submission" date="2016-03" db="EMBL/GenBank/DDBJ databases">
        <title>EvidentialGene: Evidence-directed Construction of Genes on Genomes.</title>
        <authorList>
            <person name="Gilbert D.G."/>
            <person name="Choi J.-H."/>
            <person name="Mockaitis K."/>
            <person name="Colbourne J."/>
            <person name="Pfrender M."/>
        </authorList>
    </citation>
    <scope>NUCLEOTIDE SEQUENCE [LARGE SCALE GENOMIC DNA]</scope>
    <source>
        <strain evidence="2 3">Xinb3</strain>
        <tissue evidence="2">Complete organism</tissue>
    </source>
</reference>
<dbReference type="AlphaFoldDB" id="A0A164W2Q7"/>
<proteinExistence type="predicted"/>
<evidence type="ECO:0000313" key="2">
    <source>
        <dbReference type="EMBL" id="KZS12897.1"/>
    </source>
</evidence>
<dbReference type="Proteomes" id="UP000076858">
    <property type="component" value="Unassembled WGS sequence"/>
</dbReference>
<keyword evidence="1" id="KW-0472">Membrane</keyword>